<accession>W0MRL8</accession>
<dbReference type="EMBL" id="CP007014">
    <property type="protein sequence ID" value="AHG39698.1"/>
    <property type="molecule type" value="Genomic_DNA"/>
</dbReference>
<dbReference type="KEGG" id="psyr:N018_05335"/>
<dbReference type="STRING" id="1357279.N018_05335"/>
<dbReference type="AlphaFoldDB" id="W0MRL8"/>
<proteinExistence type="predicted"/>
<dbReference type="RefSeq" id="WP_025388998.1">
    <property type="nucleotide sequence ID" value="NZ_CP007014.1"/>
</dbReference>
<evidence type="ECO:0000313" key="2">
    <source>
        <dbReference type="Proteomes" id="UP000019089"/>
    </source>
</evidence>
<gene>
    <name evidence="1" type="ORF">N018_05335</name>
</gene>
<sequence length="111" mass="11829">MKSENITRSTSAQVSLLTKGVEFGETPIANRGECLFQTVPEMAVEDALQKARTLSLGLSQICEDMSESINYGNLVHCDGMSVLGFVAEAIHALICSTQDGITAPEQHGTGQ</sequence>
<name>W0MRL8_PSESX</name>
<protein>
    <submittedName>
        <fullName evidence="1">Uncharacterized protein</fullName>
    </submittedName>
</protein>
<dbReference type="HOGENOM" id="CLU_2156247_0_0_6"/>
<reference evidence="1 2" key="1">
    <citation type="submission" date="2013-12" db="EMBL/GenBank/DDBJ databases">
        <title>Interactions Between Genome Architecture and Virulence Genes in Pseudomonas syringae, strain CC1557 as a model.</title>
        <authorList>
            <person name="Baltrus D."/>
            <person name="Hockett K."/>
            <person name="Karlsrud E."/>
            <person name="Dougherty K."/>
            <person name="Nishimura M."/>
        </authorList>
    </citation>
    <scope>NUCLEOTIDE SEQUENCE [LARGE SCALE GENOMIC DNA]</scope>
    <source>
        <strain evidence="1 2">CC1557</strain>
    </source>
</reference>
<evidence type="ECO:0000313" key="1">
    <source>
        <dbReference type="EMBL" id="AHG39698.1"/>
    </source>
</evidence>
<dbReference type="Proteomes" id="UP000019089">
    <property type="component" value="Chromosome"/>
</dbReference>
<organism evidence="1 2">
    <name type="scientific">Pseudomonas syringae CC1557</name>
    <dbReference type="NCBI Taxonomy" id="1357279"/>
    <lineage>
        <taxon>Bacteria</taxon>
        <taxon>Pseudomonadati</taxon>
        <taxon>Pseudomonadota</taxon>
        <taxon>Gammaproteobacteria</taxon>
        <taxon>Pseudomonadales</taxon>
        <taxon>Pseudomonadaceae</taxon>
        <taxon>Pseudomonas</taxon>
        <taxon>Pseudomonas syringae</taxon>
    </lineage>
</organism>